<dbReference type="SUPFAM" id="SSF48452">
    <property type="entry name" value="TPR-like"/>
    <property type="match status" value="2"/>
</dbReference>
<dbReference type="STRING" id="47866.GA0074694_4522"/>
<comment type="similarity">
    <text evidence="1">Belongs to the AfsR/DnrI/RedD regulatory family.</text>
</comment>
<dbReference type="CDD" id="cd15831">
    <property type="entry name" value="BTAD"/>
    <property type="match status" value="1"/>
</dbReference>
<feature type="DNA-binding region" description="OmpR/PhoB-type" evidence="5">
    <location>
        <begin position="1"/>
        <end position="94"/>
    </location>
</feature>
<keyword evidence="2" id="KW-0805">Transcription regulation</keyword>
<dbReference type="Gene3D" id="3.40.50.300">
    <property type="entry name" value="P-loop containing nucleotide triphosphate hydrolases"/>
    <property type="match status" value="1"/>
</dbReference>
<keyword evidence="9" id="KW-1185">Reference proteome</keyword>
<reference evidence="9" key="1">
    <citation type="submission" date="2016-06" db="EMBL/GenBank/DDBJ databases">
        <authorList>
            <person name="Varghese N."/>
        </authorList>
    </citation>
    <scope>NUCLEOTIDE SEQUENCE [LARGE SCALE GENOMIC DNA]</scope>
    <source>
        <strain evidence="9">DSM 46123</strain>
    </source>
</reference>
<dbReference type="EMBL" id="FMHU01000002">
    <property type="protein sequence ID" value="SCL26449.1"/>
    <property type="molecule type" value="Genomic_DNA"/>
</dbReference>
<dbReference type="GO" id="GO:0000160">
    <property type="term" value="P:phosphorelay signal transduction system"/>
    <property type="evidence" value="ECO:0007669"/>
    <property type="project" value="InterPro"/>
</dbReference>
<dbReference type="InterPro" id="IPR051677">
    <property type="entry name" value="AfsR-DnrI-RedD_regulator"/>
</dbReference>
<dbReference type="GO" id="GO:0043531">
    <property type="term" value="F:ADP binding"/>
    <property type="evidence" value="ECO:0007669"/>
    <property type="project" value="InterPro"/>
</dbReference>
<evidence type="ECO:0000256" key="6">
    <source>
        <dbReference type="SAM" id="MobiDB-lite"/>
    </source>
</evidence>
<dbReference type="Proteomes" id="UP000198906">
    <property type="component" value="Unassembled WGS sequence"/>
</dbReference>
<dbReference type="InterPro" id="IPR005158">
    <property type="entry name" value="BTAD"/>
</dbReference>
<dbReference type="InterPro" id="IPR011990">
    <property type="entry name" value="TPR-like_helical_dom_sf"/>
</dbReference>
<dbReference type="PROSITE" id="PS51755">
    <property type="entry name" value="OMPR_PHOB"/>
    <property type="match status" value="1"/>
</dbReference>
<feature type="region of interest" description="Disordered" evidence="6">
    <location>
        <begin position="940"/>
        <end position="962"/>
    </location>
</feature>
<dbReference type="InterPro" id="IPR001867">
    <property type="entry name" value="OmpR/PhoB-type_DNA-bd"/>
</dbReference>
<sequence>MEVRILGPVEVWHAGAPVRLARRQQRLILGILALRANELVSASQLIDLLWGDSPPRQARAVVQTRVSELRAVLNGPADAAVRLRTRSSGYLLESAAEAIDAQHFLTLVRASRAERDGTTAIGTLRRALDLWRGPVLGGDVPNALCATLCQGLESARLTATEELFDLELGLGNQQRIVDELLATARVNPARERLVGQLMLALTRVGRSAEALSYYDEWRRWLADEFGVDPQPDVQRLHLSILREGEGEPVEPPDEVLPAGVADQSGVAFRGGVPRLLPPDVNDFTGRTAEIDRIRRLLTAPTRTGVAVVAVIGPGGVGKTALSVHVAHTLQADFPDGQMYANLRGPDHRTPIDPSEVLGRFLRALGVDGAAVPETIEERAELYRDLLAERRVLVVLDNAASDDQIAPLVPAGRRCAVIINGRTHLGSTFGAPALRLEIFEPGQAVELLGHVAGSARLRAEPEAAAELCRQCGFLPLALRVLGTRLAAKPHWSVAKLSGMLRDESGRLDQFSYHELDVRASLAISYAGLSPAAQRLLRLTGHVDLAYTDSWIAAALLDVSATRGETLLEELFDGQLVDVAEADPASGSRFRLHHLVRLFARERADAEEDRRELAAARTRVFGAWLSMADGAYRAIHGGPYQTVRVSVERYAVDDAQRIRPAEEPVTWFEGERAALAVVARRAAEEGHAAACWELVNITSPLFQMRRYFTEWHDLLVLALDAARTAGDRLGEATMLYRLAMHSTDRREFSRAEEYIARSLEIFATTGSLHGRALVNAFAASLSRIKGHEREALVRYKEVLPELVDARDWSSAALTLRGIGQIHLNQQDHSTADHYFDQALDMCRLGGSTRLEAQVLFWQGMLRVRQERFTEAEPLFSRVLSASRQLGDLTGEGQALHGLSLCYQGLGQAERARSTLHTALVLCRQPRPTLLEGTIRRALDELESATGGRNRSTVPSGADTLPRVD</sequence>
<evidence type="ECO:0000313" key="9">
    <source>
        <dbReference type="Proteomes" id="UP000198906"/>
    </source>
</evidence>
<evidence type="ECO:0000313" key="8">
    <source>
        <dbReference type="EMBL" id="SCL26449.1"/>
    </source>
</evidence>
<dbReference type="SUPFAM" id="SSF46894">
    <property type="entry name" value="C-terminal effector domain of the bipartite response regulators"/>
    <property type="match status" value="1"/>
</dbReference>
<dbReference type="GO" id="GO:0003677">
    <property type="term" value="F:DNA binding"/>
    <property type="evidence" value="ECO:0007669"/>
    <property type="project" value="UniProtKB-UniRule"/>
</dbReference>
<dbReference type="PANTHER" id="PTHR35807">
    <property type="entry name" value="TRANSCRIPTIONAL REGULATOR REDD-RELATED"/>
    <property type="match status" value="1"/>
</dbReference>
<evidence type="ECO:0000256" key="2">
    <source>
        <dbReference type="ARBA" id="ARBA00023015"/>
    </source>
</evidence>
<dbReference type="InterPro" id="IPR027417">
    <property type="entry name" value="P-loop_NTPase"/>
</dbReference>
<dbReference type="Gene3D" id="1.25.40.10">
    <property type="entry name" value="Tetratricopeptide repeat domain"/>
    <property type="match status" value="2"/>
</dbReference>
<dbReference type="PRINTS" id="PR00364">
    <property type="entry name" value="DISEASERSIST"/>
</dbReference>
<dbReference type="InterPro" id="IPR019734">
    <property type="entry name" value="TPR_rpt"/>
</dbReference>
<organism evidence="8 9">
    <name type="scientific">Micromonospora inyonensis</name>
    <dbReference type="NCBI Taxonomy" id="47866"/>
    <lineage>
        <taxon>Bacteria</taxon>
        <taxon>Bacillati</taxon>
        <taxon>Actinomycetota</taxon>
        <taxon>Actinomycetes</taxon>
        <taxon>Micromonosporales</taxon>
        <taxon>Micromonosporaceae</taxon>
        <taxon>Micromonospora</taxon>
    </lineage>
</organism>
<evidence type="ECO:0000259" key="7">
    <source>
        <dbReference type="PROSITE" id="PS51755"/>
    </source>
</evidence>
<dbReference type="SUPFAM" id="SSF52540">
    <property type="entry name" value="P-loop containing nucleoside triphosphate hydrolases"/>
    <property type="match status" value="1"/>
</dbReference>
<evidence type="ECO:0000256" key="5">
    <source>
        <dbReference type="PROSITE-ProRule" id="PRU01091"/>
    </source>
</evidence>
<gene>
    <name evidence="8" type="ORF">GA0074694_4522</name>
</gene>
<dbReference type="SMART" id="SM00862">
    <property type="entry name" value="Trans_reg_C"/>
    <property type="match status" value="1"/>
</dbReference>
<protein>
    <submittedName>
        <fullName evidence="8">DNA-binding transcriptional activator of the SARP family</fullName>
    </submittedName>
</protein>
<dbReference type="AlphaFoldDB" id="A0A1C6SAF3"/>
<dbReference type="PANTHER" id="PTHR35807:SF1">
    <property type="entry name" value="TRANSCRIPTIONAL REGULATOR REDD"/>
    <property type="match status" value="1"/>
</dbReference>
<dbReference type="InterPro" id="IPR002182">
    <property type="entry name" value="NB-ARC"/>
</dbReference>
<dbReference type="SMART" id="SM00028">
    <property type="entry name" value="TPR"/>
    <property type="match status" value="4"/>
</dbReference>
<evidence type="ECO:0000256" key="4">
    <source>
        <dbReference type="ARBA" id="ARBA00023163"/>
    </source>
</evidence>
<dbReference type="InterPro" id="IPR036388">
    <property type="entry name" value="WH-like_DNA-bd_sf"/>
</dbReference>
<dbReference type="Pfam" id="PF13424">
    <property type="entry name" value="TPR_12"/>
    <property type="match status" value="1"/>
</dbReference>
<dbReference type="SMART" id="SM01043">
    <property type="entry name" value="BTAD"/>
    <property type="match status" value="1"/>
</dbReference>
<dbReference type="Pfam" id="PF03704">
    <property type="entry name" value="BTAD"/>
    <property type="match status" value="1"/>
</dbReference>
<evidence type="ECO:0000256" key="3">
    <source>
        <dbReference type="ARBA" id="ARBA00023125"/>
    </source>
</evidence>
<dbReference type="InterPro" id="IPR016032">
    <property type="entry name" value="Sig_transdc_resp-reg_C-effctor"/>
</dbReference>
<keyword evidence="3 5" id="KW-0238">DNA-binding</keyword>
<keyword evidence="4" id="KW-0804">Transcription</keyword>
<dbReference type="Pfam" id="PF00931">
    <property type="entry name" value="NB-ARC"/>
    <property type="match status" value="1"/>
</dbReference>
<dbReference type="Pfam" id="PF00486">
    <property type="entry name" value="Trans_reg_C"/>
    <property type="match status" value="1"/>
</dbReference>
<feature type="domain" description="OmpR/PhoB-type" evidence="7">
    <location>
        <begin position="1"/>
        <end position="94"/>
    </location>
</feature>
<proteinExistence type="inferred from homology"/>
<evidence type="ECO:0000256" key="1">
    <source>
        <dbReference type="ARBA" id="ARBA00005820"/>
    </source>
</evidence>
<accession>A0A1C6SAF3</accession>
<dbReference type="Gene3D" id="1.10.10.10">
    <property type="entry name" value="Winged helix-like DNA-binding domain superfamily/Winged helix DNA-binding domain"/>
    <property type="match status" value="1"/>
</dbReference>
<dbReference type="GO" id="GO:0006355">
    <property type="term" value="P:regulation of DNA-templated transcription"/>
    <property type="evidence" value="ECO:0007669"/>
    <property type="project" value="InterPro"/>
</dbReference>
<name>A0A1C6SAF3_9ACTN</name>